<feature type="transmembrane region" description="Helical" evidence="6">
    <location>
        <begin position="12"/>
        <end position="30"/>
    </location>
</feature>
<dbReference type="InterPro" id="IPR024320">
    <property type="entry name" value="LPG_synthase_C"/>
</dbReference>
<keyword evidence="3 6" id="KW-0812">Transmembrane</keyword>
<evidence type="ECO:0000313" key="8">
    <source>
        <dbReference type="EMBL" id="GID80886.1"/>
    </source>
</evidence>
<dbReference type="PANTHER" id="PTHR34697:SF2">
    <property type="entry name" value="PHOSPHATIDYLGLYCEROL LYSYLTRANSFERASE"/>
    <property type="match status" value="1"/>
</dbReference>
<evidence type="ECO:0000256" key="5">
    <source>
        <dbReference type="ARBA" id="ARBA00023136"/>
    </source>
</evidence>
<name>A0ABQ3YLL1_9ACTN</name>
<dbReference type="Proteomes" id="UP000609879">
    <property type="component" value="Unassembled WGS sequence"/>
</dbReference>
<evidence type="ECO:0000313" key="9">
    <source>
        <dbReference type="Proteomes" id="UP000609879"/>
    </source>
</evidence>
<keyword evidence="2" id="KW-1003">Cell membrane</keyword>
<evidence type="ECO:0000256" key="2">
    <source>
        <dbReference type="ARBA" id="ARBA00022475"/>
    </source>
</evidence>
<dbReference type="EMBL" id="BOMI01000210">
    <property type="protein sequence ID" value="GID80886.1"/>
    <property type="molecule type" value="Genomic_DNA"/>
</dbReference>
<organism evidence="8 9">
    <name type="scientific">Paractinoplanes deccanensis</name>
    <dbReference type="NCBI Taxonomy" id="113561"/>
    <lineage>
        <taxon>Bacteria</taxon>
        <taxon>Bacillati</taxon>
        <taxon>Actinomycetota</taxon>
        <taxon>Actinomycetes</taxon>
        <taxon>Micromonosporales</taxon>
        <taxon>Micromonosporaceae</taxon>
        <taxon>Paractinoplanes</taxon>
    </lineage>
</organism>
<gene>
    <name evidence="8" type="ORF">Ade02nite_95270</name>
</gene>
<feature type="domain" description="Phosphatidylglycerol lysyltransferase C-terminal" evidence="7">
    <location>
        <begin position="214"/>
        <end position="513"/>
    </location>
</feature>
<dbReference type="PANTHER" id="PTHR34697">
    <property type="entry name" value="PHOSPHATIDYLGLYCEROL LYSYLTRANSFERASE"/>
    <property type="match status" value="1"/>
</dbReference>
<keyword evidence="4 6" id="KW-1133">Transmembrane helix</keyword>
<keyword evidence="5 6" id="KW-0472">Membrane</keyword>
<evidence type="ECO:0000256" key="6">
    <source>
        <dbReference type="SAM" id="Phobius"/>
    </source>
</evidence>
<protein>
    <submittedName>
        <fullName evidence="8">Membrane protein</fullName>
    </submittedName>
</protein>
<feature type="transmembrane region" description="Helical" evidence="6">
    <location>
        <begin position="76"/>
        <end position="109"/>
    </location>
</feature>
<sequence>MKISTTTLTARSVQFVGLVNLLSSLTPALHHRFAVLSDLVPTAGMVTARAATAAVGVLLIYLGAGLRRGQRRAWQLALALATLSMALHALKGLIVPTVLAAALAALLIVKRHRFAAGGDPRDRVRAWRAAALFLGTGFVVGLVLVAVHGGGSAVRRIEHVALGLLGVHGPLLGDAAVTYATGAFGMLALASVVLLLLRPSAGPAPASADETRLRETIERYGDDDSLGYFALRRDKTLVWAPSGKAAVAYRVVNGVSLASGDPIGIVSEWPQAIAAWRAECARHGWTPAVIACGPVGAKAYSKAGLDVLTLGDEAILDVPGFSLDGRSMRAVRQAVARMRRAGFGCRIVRQRDLSPAELAEVIACADALRDGKAERGYSMALSRLGDPQDGDCLLVLCHDDTGRLRGVLNFVPWGRTGLSLDLMRGDRTAPNGLTELMIVTAVEHAAAAGLTRISLNFAVLREVFARGEQLGAGPFTRIGYRALMVASRVWQLESLYRANAKFQPDWQPRYLCYPSARHLPRVTVAAMNAELTGAKS</sequence>
<keyword evidence="9" id="KW-1185">Reference proteome</keyword>
<feature type="transmembrane region" description="Helical" evidence="6">
    <location>
        <begin position="129"/>
        <end position="150"/>
    </location>
</feature>
<dbReference type="InterPro" id="IPR051211">
    <property type="entry name" value="PG_lysyltransferase"/>
</dbReference>
<evidence type="ECO:0000259" key="7">
    <source>
        <dbReference type="Pfam" id="PF09924"/>
    </source>
</evidence>
<dbReference type="Pfam" id="PF09924">
    <property type="entry name" value="LPG_synthase_C"/>
    <property type="match status" value="1"/>
</dbReference>
<feature type="transmembrane region" description="Helical" evidence="6">
    <location>
        <begin position="171"/>
        <end position="197"/>
    </location>
</feature>
<evidence type="ECO:0000256" key="1">
    <source>
        <dbReference type="ARBA" id="ARBA00004651"/>
    </source>
</evidence>
<reference evidence="8 9" key="1">
    <citation type="submission" date="2021-01" db="EMBL/GenBank/DDBJ databases">
        <title>Whole genome shotgun sequence of Actinoplanes deccanensis NBRC 13994.</title>
        <authorList>
            <person name="Komaki H."/>
            <person name="Tamura T."/>
        </authorList>
    </citation>
    <scope>NUCLEOTIDE SEQUENCE [LARGE SCALE GENOMIC DNA]</scope>
    <source>
        <strain evidence="8 9">NBRC 13994</strain>
    </source>
</reference>
<evidence type="ECO:0000256" key="4">
    <source>
        <dbReference type="ARBA" id="ARBA00022989"/>
    </source>
</evidence>
<evidence type="ECO:0000256" key="3">
    <source>
        <dbReference type="ARBA" id="ARBA00022692"/>
    </source>
</evidence>
<comment type="subcellular location">
    <subcellularLocation>
        <location evidence="1">Cell membrane</location>
        <topology evidence="1">Multi-pass membrane protein</topology>
    </subcellularLocation>
</comment>
<proteinExistence type="predicted"/>
<feature type="transmembrane region" description="Helical" evidence="6">
    <location>
        <begin position="42"/>
        <end position="64"/>
    </location>
</feature>
<accession>A0ABQ3YLL1</accession>
<dbReference type="RefSeq" id="WP_203778092.1">
    <property type="nucleotide sequence ID" value="NZ_BAAABO010000040.1"/>
</dbReference>
<comment type="caution">
    <text evidence="8">The sequence shown here is derived from an EMBL/GenBank/DDBJ whole genome shotgun (WGS) entry which is preliminary data.</text>
</comment>